<evidence type="ECO:0000313" key="2">
    <source>
        <dbReference type="Proteomes" id="UP001162992"/>
    </source>
</evidence>
<evidence type="ECO:0000313" key="1">
    <source>
        <dbReference type="EMBL" id="KAJ7566920.1"/>
    </source>
</evidence>
<reference evidence="2" key="1">
    <citation type="journal article" date="2024" name="Proc. Natl. Acad. Sci. U.S.A.">
        <title>Extraordinary preservation of gene collinearity over three hundred million years revealed in homosporous lycophytes.</title>
        <authorList>
            <person name="Li C."/>
            <person name="Wickell D."/>
            <person name="Kuo L.Y."/>
            <person name="Chen X."/>
            <person name="Nie B."/>
            <person name="Liao X."/>
            <person name="Peng D."/>
            <person name="Ji J."/>
            <person name="Jenkins J."/>
            <person name="Williams M."/>
            <person name="Shu S."/>
            <person name="Plott C."/>
            <person name="Barry K."/>
            <person name="Rajasekar S."/>
            <person name="Grimwood J."/>
            <person name="Han X."/>
            <person name="Sun S."/>
            <person name="Hou Z."/>
            <person name="He W."/>
            <person name="Dai G."/>
            <person name="Sun C."/>
            <person name="Schmutz J."/>
            <person name="Leebens-Mack J.H."/>
            <person name="Li F.W."/>
            <person name="Wang L."/>
        </authorList>
    </citation>
    <scope>NUCLEOTIDE SEQUENCE [LARGE SCALE GENOMIC DNA]</scope>
    <source>
        <strain evidence="2">cv. PW_Plant_1</strain>
    </source>
</reference>
<dbReference type="Proteomes" id="UP001162992">
    <property type="component" value="Chromosome 2"/>
</dbReference>
<proteinExistence type="predicted"/>
<accession>A0ACC2EKK5</accession>
<comment type="caution">
    <text evidence="1">The sequence shown here is derived from an EMBL/GenBank/DDBJ whole genome shotgun (WGS) entry which is preliminary data.</text>
</comment>
<name>A0ACC2EKK5_DIPCM</name>
<gene>
    <name evidence="1" type="ORF">O6H91_02G124100</name>
</gene>
<keyword evidence="2" id="KW-1185">Reference proteome</keyword>
<sequence>MCRAFFLEILHLKFSAFSSLFIVVYVLSFANTASAAWTQLLIRMSFVKGRMGKFWDNAVEVGRAPFQRLQTNLQKHWVAQFTAEDTSKNAVVKTREARCNNAIDETCIKARQTVASQDKLLTPSVSDWLIISILDS</sequence>
<organism evidence="1 2">
    <name type="scientific">Diphasiastrum complanatum</name>
    <name type="common">Issler's clubmoss</name>
    <name type="synonym">Lycopodium complanatum</name>
    <dbReference type="NCBI Taxonomy" id="34168"/>
    <lineage>
        <taxon>Eukaryota</taxon>
        <taxon>Viridiplantae</taxon>
        <taxon>Streptophyta</taxon>
        <taxon>Embryophyta</taxon>
        <taxon>Tracheophyta</taxon>
        <taxon>Lycopodiopsida</taxon>
        <taxon>Lycopodiales</taxon>
        <taxon>Lycopodiaceae</taxon>
        <taxon>Lycopodioideae</taxon>
        <taxon>Diphasiastrum</taxon>
    </lineage>
</organism>
<protein>
    <submittedName>
        <fullName evidence="1">Uncharacterized protein</fullName>
    </submittedName>
</protein>
<dbReference type="EMBL" id="CM055093">
    <property type="protein sequence ID" value="KAJ7566920.1"/>
    <property type="molecule type" value="Genomic_DNA"/>
</dbReference>